<keyword evidence="2" id="KW-1185">Reference proteome</keyword>
<dbReference type="RefSeq" id="WP_135787822.1">
    <property type="nucleotide sequence ID" value="NZ_SRRT01000007.1"/>
</dbReference>
<dbReference type="GeneID" id="95450695"/>
<dbReference type="AlphaFoldDB" id="A0A4Z1CYH3"/>
<accession>A0A4Z1CYH3</accession>
<dbReference type="EMBL" id="SRRT01000007">
    <property type="protein sequence ID" value="TGN73905.1"/>
    <property type="molecule type" value="Genomic_DNA"/>
</dbReference>
<name>A0A4Z1CYH3_9ACTN</name>
<proteinExistence type="predicted"/>
<organism evidence="1 2">
    <name type="scientific">Streptomyces bauhiniae</name>
    <dbReference type="NCBI Taxonomy" id="2340725"/>
    <lineage>
        <taxon>Bacteria</taxon>
        <taxon>Bacillati</taxon>
        <taxon>Actinomycetota</taxon>
        <taxon>Actinomycetes</taxon>
        <taxon>Kitasatosporales</taxon>
        <taxon>Streptomycetaceae</taxon>
        <taxon>Streptomyces</taxon>
    </lineage>
</organism>
<reference evidence="1 2" key="1">
    <citation type="submission" date="2019-04" db="EMBL/GenBank/DDBJ databases">
        <title>Streptomyces sp. nov. Bv016 isolated from bark of Buahinia variegata.</title>
        <authorList>
            <person name="Kanchanasin P."/>
            <person name="Tanasupawat S."/>
            <person name="Yuki M."/>
            <person name="Kudo T."/>
        </authorList>
    </citation>
    <scope>NUCLEOTIDE SEQUENCE [LARGE SCALE GENOMIC DNA]</scope>
    <source>
        <strain evidence="1 2">Bv016</strain>
    </source>
</reference>
<evidence type="ECO:0000313" key="1">
    <source>
        <dbReference type="EMBL" id="TGN73905.1"/>
    </source>
</evidence>
<sequence>MTDTADQAVERLRSALRDAGIVLPSLRVDPVTEVYGGHNTLVDLGSCNLDVAARLAAALSGREGE</sequence>
<dbReference type="Proteomes" id="UP000298159">
    <property type="component" value="Unassembled WGS sequence"/>
</dbReference>
<evidence type="ECO:0000313" key="2">
    <source>
        <dbReference type="Proteomes" id="UP000298159"/>
    </source>
</evidence>
<comment type="caution">
    <text evidence="1">The sequence shown here is derived from an EMBL/GenBank/DDBJ whole genome shotgun (WGS) entry which is preliminary data.</text>
</comment>
<gene>
    <name evidence="1" type="ORF">E5083_24265</name>
</gene>
<protein>
    <submittedName>
        <fullName evidence="1">Uncharacterized protein</fullName>
    </submittedName>
</protein>